<feature type="transmembrane region" description="Helical" evidence="5">
    <location>
        <begin position="236"/>
        <end position="258"/>
    </location>
</feature>
<accession>A0A0P9GV14</accession>
<sequence>MQNQDGLLKKRMGFWSLTAASLGGVIGSGWLFGSMYAAQAAGPESIVTWIIGGITLALVALVFIEMAIVKPESGGLVRYPMYTNGSLVASMVGWGIWLGYAANPPTEASGIIQYLSKFLPGVYANSHLTGLGMVFAIILMIVFVGVNYFGVHIFAKANLIVTTLKFVVPTLTLVMFFMSGFHPSNFTSHGFAPNGWAAGLSAIATAGIVFAYTGFRAAIDLAGEATNPVRDVPRAVITAIIIAMILYIGLEVAFVGGVPASALKNGWHGVNFNSPYADLALTMNLTWLYWMIIADSVVSPAGSSFVYTASNSRVVYGLAKNRFFPTYFAKVNEKWGIPTRALMLNFVVGLLFLVPLKSWHSIIEITGALGIYTYSAGAVSVLVFRRLGITTDDKKIKGMNVIAPLGFVIGSLIVYWAGWNTLKATIPLLAVGFVLYLISYFVNRDSVRSIFGGLWLLVYLVAMFVLSYIGTFGGIKAIPAPWDSIVVAVVCLVIYYWAVKSGENYMRKAEPGTEVHTANGESFYV</sequence>
<feature type="transmembrane region" description="Helical" evidence="5">
    <location>
        <begin position="46"/>
        <end position="69"/>
    </location>
</feature>
<protein>
    <submittedName>
        <fullName evidence="6">Amino acid permease</fullName>
    </submittedName>
</protein>
<dbReference type="GO" id="GO:0016020">
    <property type="term" value="C:membrane"/>
    <property type="evidence" value="ECO:0007669"/>
    <property type="project" value="UniProtKB-SubCell"/>
</dbReference>
<evidence type="ECO:0000313" key="7">
    <source>
        <dbReference type="Proteomes" id="UP000050482"/>
    </source>
</evidence>
<feature type="transmembrane region" description="Helical" evidence="5">
    <location>
        <begin position="163"/>
        <end position="183"/>
    </location>
</feature>
<keyword evidence="2 5" id="KW-0812">Transmembrane</keyword>
<dbReference type="OrthoDB" id="9804700at2"/>
<dbReference type="Gene3D" id="1.20.1740.10">
    <property type="entry name" value="Amino acid/polyamine transporter I"/>
    <property type="match status" value="1"/>
</dbReference>
<name>A0A0P9GV14_9BACL</name>
<organism evidence="6 7">
    <name type="scientific">Alicyclobacillus ferrooxydans</name>
    <dbReference type="NCBI Taxonomy" id="471514"/>
    <lineage>
        <taxon>Bacteria</taxon>
        <taxon>Bacillati</taxon>
        <taxon>Bacillota</taxon>
        <taxon>Bacilli</taxon>
        <taxon>Bacillales</taxon>
        <taxon>Alicyclobacillaceae</taxon>
        <taxon>Alicyclobacillus</taxon>
    </lineage>
</organism>
<evidence type="ECO:0000313" key="6">
    <source>
        <dbReference type="EMBL" id="KPV45096.1"/>
    </source>
</evidence>
<evidence type="ECO:0000256" key="2">
    <source>
        <dbReference type="ARBA" id="ARBA00022692"/>
    </source>
</evidence>
<dbReference type="PIRSF" id="PIRSF006060">
    <property type="entry name" value="AA_transporter"/>
    <property type="match status" value="1"/>
</dbReference>
<comment type="subcellular location">
    <subcellularLocation>
        <location evidence="1">Membrane</location>
        <topology evidence="1">Multi-pass membrane protein</topology>
    </subcellularLocation>
</comment>
<dbReference type="STRING" id="471514.AN477_03645"/>
<feature type="transmembrane region" description="Helical" evidence="5">
    <location>
        <begin position="128"/>
        <end position="151"/>
    </location>
</feature>
<feature type="transmembrane region" description="Helical" evidence="5">
    <location>
        <begin position="424"/>
        <end position="442"/>
    </location>
</feature>
<dbReference type="RefSeq" id="WP_054967822.1">
    <property type="nucleotide sequence ID" value="NZ_LJCO01000014.1"/>
</dbReference>
<feature type="transmembrane region" description="Helical" evidence="5">
    <location>
        <begin position="287"/>
        <end position="307"/>
    </location>
</feature>
<dbReference type="Proteomes" id="UP000050482">
    <property type="component" value="Unassembled WGS sequence"/>
</dbReference>
<evidence type="ECO:0000256" key="4">
    <source>
        <dbReference type="ARBA" id="ARBA00023136"/>
    </source>
</evidence>
<feature type="transmembrane region" description="Helical" evidence="5">
    <location>
        <begin position="362"/>
        <end position="384"/>
    </location>
</feature>
<feature type="transmembrane region" description="Helical" evidence="5">
    <location>
        <begin position="337"/>
        <end position="356"/>
    </location>
</feature>
<comment type="caution">
    <text evidence="6">The sequence shown here is derived from an EMBL/GenBank/DDBJ whole genome shotgun (WGS) entry which is preliminary data.</text>
</comment>
<dbReference type="EMBL" id="LJCO01000014">
    <property type="protein sequence ID" value="KPV45096.1"/>
    <property type="molecule type" value="Genomic_DNA"/>
</dbReference>
<evidence type="ECO:0000256" key="3">
    <source>
        <dbReference type="ARBA" id="ARBA00022989"/>
    </source>
</evidence>
<dbReference type="AlphaFoldDB" id="A0A0P9GV14"/>
<proteinExistence type="predicted"/>
<dbReference type="PANTHER" id="PTHR47547:SF1">
    <property type="entry name" value="ASPARTATE-PROTON SYMPORTER"/>
    <property type="match status" value="1"/>
</dbReference>
<feature type="transmembrane region" description="Helical" evidence="5">
    <location>
        <begin position="396"/>
        <end position="418"/>
    </location>
</feature>
<evidence type="ECO:0000256" key="1">
    <source>
        <dbReference type="ARBA" id="ARBA00004141"/>
    </source>
</evidence>
<reference evidence="6 7" key="1">
    <citation type="submission" date="2015-09" db="EMBL/GenBank/DDBJ databases">
        <title>Draft genome sequence of Alicyclobacillus ferrooxydans DSM 22381.</title>
        <authorList>
            <person name="Hemp J."/>
        </authorList>
    </citation>
    <scope>NUCLEOTIDE SEQUENCE [LARGE SCALE GENOMIC DNA]</scope>
    <source>
        <strain evidence="6 7">TC-34</strain>
    </source>
</reference>
<feature type="transmembrane region" description="Helical" evidence="5">
    <location>
        <begin position="12"/>
        <end position="34"/>
    </location>
</feature>
<feature type="transmembrane region" description="Helical" evidence="5">
    <location>
        <begin position="481"/>
        <end position="499"/>
    </location>
</feature>
<dbReference type="PANTHER" id="PTHR47547">
    <property type="match status" value="1"/>
</dbReference>
<keyword evidence="4 5" id="KW-0472">Membrane</keyword>
<dbReference type="InterPro" id="IPR052962">
    <property type="entry name" value="AA_Transporter_AGT"/>
</dbReference>
<dbReference type="Pfam" id="PF13520">
    <property type="entry name" value="AA_permease_2"/>
    <property type="match status" value="1"/>
</dbReference>
<feature type="transmembrane region" description="Helical" evidence="5">
    <location>
        <begin position="81"/>
        <end position="100"/>
    </location>
</feature>
<evidence type="ECO:0000256" key="5">
    <source>
        <dbReference type="SAM" id="Phobius"/>
    </source>
</evidence>
<dbReference type="InterPro" id="IPR002293">
    <property type="entry name" value="AA/rel_permease1"/>
</dbReference>
<feature type="transmembrane region" description="Helical" evidence="5">
    <location>
        <begin position="454"/>
        <end position="475"/>
    </location>
</feature>
<dbReference type="PATRIC" id="fig|471514.4.peg.595"/>
<dbReference type="GO" id="GO:0022857">
    <property type="term" value="F:transmembrane transporter activity"/>
    <property type="evidence" value="ECO:0007669"/>
    <property type="project" value="InterPro"/>
</dbReference>
<keyword evidence="7" id="KW-1185">Reference proteome</keyword>
<keyword evidence="3 5" id="KW-1133">Transmembrane helix</keyword>
<gene>
    <name evidence="6" type="ORF">AN477_03645</name>
</gene>
<feature type="transmembrane region" description="Helical" evidence="5">
    <location>
        <begin position="195"/>
        <end position="215"/>
    </location>
</feature>